<evidence type="ECO:0000313" key="1">
    <source>
        <dbReference type="EMBL" id="TDU30956.1"/>
    </source>
</evidence>
<dbReference type="Proteomes" id="UP000295341">
    <property type="component" value="Unassembled WGS sequence"/>
</dbReference>
<sequence length="217" mass="22741">MIVMPAFSSARLMPAVFGLFLVFVAAAAMHIEARAAGPQAADRKIEFNGRPLDAAGLKIIQSIEQQVGPVPDGRYWYDGRTGAAGLWGGPVAAVIAPGLALGGALPAQASGGGDGRLTGVFVNGRELHPFDVKRLQTVGAVVPGRYNWDSAGNVSLENGQPLFNFFAAVRQSGRGDPFYTKDANNHSSAFVSKGCTAVSGRTRASDESSTYDYYVGC</sequence>
<protein>
    <submittedName>
        <fullName evidence="1">Uncharacterized protein</fullName>
    </submittedName>
</protein>
<dbReference type="EMBL" id="SOBT01000008">
    <property type="protein sequence ID" value="TDU30956.1"/>
    <property type="molecule type" value="Genomic_DNA"/>
</dbReference>
<gene>
    <name evidence="1" type="ORF">DFR24_0313</name>
</gene>
<evidence type="ECO:0000313" key="2">
    <source>
        <dbReference type="Proteomes" id="UP000295341"/>
    </source>
</evidence>
<comment type="caution">
    <text evidence="1">The sequence shown here is derived from an EMBL/GenBank/DDBJ whole genome shotgun (WGS) entry which is preliminary data.</text>
</comment>
<accession>A0A4S3K1R6</accession>
<keyword evidence="2" id="KW-1185">Reference proteome</keyword>
<dbReference type="AlphaFoldDB" id="A0A4S3K1R6"/>
<reference evidence="1 2" key="1">
    <citation type="submission" date="2019-03" db="EMBL/GenBank/DDBJ databases">
        <title>Genomic Encyclopedia of Type Strains, Phase IV (KMG-IV): sequencing the most valuable type-strain genomes for metagenomic binning, comparative biology and taxonomic classification.</title>
        <authorList>
            <person name="Goeker M."/>
        </authorList>
    </citation>
    <scope>NUCLEOTIDE SEQUENCE [LARGE SCALE GENOMIC DNA]</scope>
    <source>
        <strain evidence="1 2">DSM 26377</strain>
    </source>
</reference>
<proteinExistence type="predicted"/>
<organism evidence="1 2">
    <name type="scientific">Panacagrimonas perspica</name>
    <dbReference type="NCBI Taxonomy" id="381431"/>
    <lineage>
        <taxon>Bacteria</taxon>
        <taxon>Pseudomonadati</taxon>
        <taxon>Pseudomonadota</taxon>
        <taxon>Gammaproteobacteria</taxon>
        <taxon>Nevskiales</taxon>
        <taxon>Nevskiaceae</taxon>
        <taxon>Panacagrimonas</taxon>
    </lineage>
</organism>
<name>A0A4S3K1R6_9GAMM</name>